<dbReference type="GeneTree" id="ENSGT00940000166826"/>
<feature type="transmembrane region" description="Helical" evidence="8">
    <location>
        <begin position="306"/>
        <end position="323"/>
    </location>
</feature>
<evidence type="ECO:0000313" key="9">
    <source>
        <dbReference type="Ensembl" id="ENSMMDP00005022698.1"/>
    </source>
</evidence>
<dbReference type="InterPro" id="IPR000175">
    <property type="entry name" value="Na/ntran_symport"/>
</dbReference>
<feature type="binding site" evidence="6">
    <location>
        <position position="394"/>
    </location>
    <ligand>
        <name>Na(+)</name>
        <dbReference type="ChEBI" id="CHEBI:29101"/>
        <label>1</label>
    </ligand>
</feature>
<dbReference type="PANTHER" id="PTHR11616">
    <property type="entry name" value="SODIUM/CHLORIDE DEPENDENT TRANSPORTER"/>
    <property type="match status" value="1"/>
</dbReference>
<dbReference type="PROSITE" id="PS00610">
    <property type="entry name" value="NA_NEUROTRAN_SYMP_1"/>
    <property type="match status" value="1"/>
</dbReference>
<comment type="subcellular location">
    <subcellularLocation>
        <location evidence="1">Membrane</location>
        <topology evidence="1">Multi-pass membrane protein</topology>
    </subcellularLocation>
</comment>
<dbReference type="GO" id="GO:0042995">
    <property type="term" value="C:cell projection"/>
    <property type="evidence" value="ECO:0007669"/>
    <property type="project" value="TreeGrafter"/>
</dbReference>
<keyword evidence="6" id="KW-0479">Metal-binding</keyword>
<feature type="binding site" evidence="6">
    <location>
        <position position="121"/>
    </location>
    <ligand>
        <name>Na(+)</name>
        <dbReference type="ChEBI" id="CHEBI:29101"/>
        <label>1</label>
    </ligand>
</feature>
<evidence type="ECO:0000256" key="6">
    <source>
        <dbReference type="PIRSR" id="PIRSR600175-1"/>
    </source>
</evidence>
<keyword evidence="7" id="KW-0769">Symport</keyword>
<evidence type="ECO:0000256" key="3">
    <source>
        <dbReference type="ARBA" id="ARBA00022692"/>
    </source>
</evidence>
<keyword evidence="3 7" id="KW-0812">Transmembrane</keyword>
<dbReference type="AlphaFoldDB" id="A0A667Y7Z1"/>
<dbReference type="GO" id="GO:0005886">
    <property type="term" value="C:plasma membrane"/>
    <property type="evidence" value="ECO:0007669"/>
    <property type="project" value="TreeGrafter"/>
</dbReference>
<dbReference type="GO" id="GO:0005332">
    <property type="term" value="F:gamma-aminobutyric acid:sodium:chloride symporter activity"/>
    <property type="evidence" value="ECO:0007669"/>
    <property type="project" value="TreeGrafter"/>
</dbReference>
<accession>A0A667Y7Z1</accession>
<feature type="transmembrane region" description="Helical" evidence="8">
    <location>
        <begin position="281"/>
        <end position="300"/>
    </location>
</feature>
<keyword evidence="6" id="KW-0915">Sodium</keyword>
<organism evidence="9 10">
    <name type="scientific">Myripristis murdjan</name>
    <name type="common">pinecone soldierfish</name>
    <dbReference type="NCBI Taxonomy" id="586833"/>
    <lineage>
        <taxon>Eukaryota</taxon>
        <taxon>Metazoa</taxon>
        <taxon>Chordata</taxon>
        <taxon>Craniata</taxon>
        <taxon>Vertebrata</taxon>
        <taxon>Euteleostomi</taxon>
        <taxon>Actinopterygii</taxon>
        <taxon>Neopterygii</taxon>
        <taxon>Teleostei</taxon>
        <taxon>Neoteleostei</taxon>
        <taxon>Acanthomorphata</taxon>
        <taxon>Holocentriformes</taxon>
        <taxon>Holocentridae</taxon>
        <taxon>Myripristis</taxon>
    </lineage>
</organism>
<feature type="transmembrane region" description="Helical" evidence="8">
    <location>
        <begin position="567"/>
        <end position="589"/>
    </location>
</feature>
<dbReference type="Ensembl" id="ENSMMDT00005023198.1">
    <property type="protein sequence ID" value="ENSMMDP00005022698.1"/>
    <property type="gene ID" value="ENSMMDG00005010981.1"/>
</dbReference>
<feature type="transmembrane region" description="Helical" evidence="8">
    <location>
        <begin position="142"/>
        <end position="163"/>
    </location>
</feature>
<feature type="transmembrane region" description="Helical" evidence="8">
    <location>
        <begin position="491"/>
        <end position="516"/>
    </location>
</feature>
<evidence type="ECO:0000256" key="4">
    <source>
        <dbReference type="ARBA" id="ARBA00022989"/>
    </source>
</evidence>
<feature type="transmembrane region" description="Helical" evidence="8">
    <location>
        <begin position="601"/>
        <end position="624"/>
    </location>
</feature>
<keyword evidence="10" id="KW-1185">Reference proteome</keyword>
<dbReference type="InParanoid" id="A0A667Y7Z1"/>
<dbReference type="Proteomes" id="UP000472263">
    <property type="component" value="Chromosome 17"/>
</dbReference>
<proteinExistence type="inferred from homology"/>
<comment type="similarity">
    <text evidence="7">Belongs to the sodium:neurotransmitter symporter (SNF) (TC 2.A.22) family.</text>
</comment>
<evidence type="ECO:0000256" key="1">
    <source>
        <dbReference type="ARBA" id="ARBA00004141"/>
    </source>
</evidence>
<feature type="binding site" evidence="6">
    <location>
        <position position="459"/>
    </location>
    <ligand>
        <name>Na(+)</name>
        <dbReference type="ChEBI" id="CHEBI:29101"/>
        <label>1</label>
    </ligand>
</feature>
<feature type="binding site" evidence="6">
    <location>
        <position position="463"/>
    </location>
    <ligand>
        <name>Na(+)</name>
        <dbReference type="ChEBI" id="CHEBI:29101"/>
        <label>1</label>
    </ligand>
</feature>
<reference evidence="9" key="3">
    <citation type="submission" date="2025-09" db="UniProtKB">
        <authorList>
            <consortium name="Ensembl"/>
        </authorList>
    </citation>
    <scope>IDENTIFICATION</scope>
</reference>
<feature type="transmembrane region" description="Helical" evidence="8">
    <location>
        <begin position="112"/>
        <end position="130"/>
    </location>
</feature>
<dbReference type="PRINTS" id="PR00176">
    <property type="entry name" value="NANEUSMPORT"/>
</dbReference>
<reference evidence="9" key="2">
    <citation type="submission" date="2025-08" db="UniProtKB">
        <authorList>
            <consortium name="Ensembl"/>
        </authorList>
    </citation>
    <scope>IDENTIFICATION</scope>
</reference>
<feature type="binding site" evidence="6">
    <location>
        <position position="118"/>
    </location>
    <ligand>
        <name>Na(+)</name>
        <dbReference type="ChEBI" id="CHEBI:29101"/>
        <label>1</label>
    </ligand>
</feature>
<evidence type="ECO:0000256" key="8">
    <source>
        <dbReference type="SAM" id="Phobius"/>
    </source>
</evidence>
<evidence type="ECO:0000313" key="10">
    <source>
        <dbReference type="Proteomes" id="UP000472263"/>
    </source>
</evidence>
<keyword evidence="2 7" id="KW-0813">Transport</keyword>
<feature type="binding site" evidence="6">
    <location>
        <position position="125"/>
    </location>
    <ligand>
        <name>Na(+)</name>
        <dbReference type="ChEBI" id="CHEBI:29101"/>
        <label>1</label>
    </ligand>
</feature>
<dbReference type="PROSITE" id="PS50267">
    <property type="entry name" value="NA_NEUROTRAN_SYMP_3"/>
    <property type="match status" value="1"/>
</dbReference>
<protein>
    <recommendedName>
        <fullName evidence="7">Transporter</fullName>
    </recommendedName>
</protein>
<feature type="binding site" evidence="6">
    <location>
        <position position="462"/>
    </location>
    <ligand>
        <name>Na(+)</name>
        <dbReference type="ChEBI" id="CHEBI:29101"/>
        <label>1</label>
    </ligand>
</feature>
<dbReference type="GO" id="GO:0046872">
    <property type="term" value="F:metal ion binding"/>
    <property type="evidence" value="ECO:0007669"/>
    <property type="project" value="UniProtKB-KW"/>
</dbReference>
<dbReference type="InterPro" id="IPR037272">
    <property type="entry name" value="SNS_sf"/>
</dbReference>
<feature type="transmembrane region" description="Helical" evidence="8">
    <location>
        <begin position="528"/>
        <end position="546"/>
    </location>
</feature>
<feature type="transmembrane region" description="Helical" evidence="8">
    <location>
        <begin position="447"/>
        <end position="470"/>
    </location>
</feature>
<evidence type="ECO:0000256" key="5">
    <source>
        <dbReference type="ARBA" id="ARBA00023136"/>
    </source>
</evidence>
<feature type="transmembrane region" description="Helical" evidence="8">
    <location>
        <begin position="388"/>
        <end position="413"/>
    </location>
</feature>
<feature type="transmembrane region" description="Helical" evidence="8">
    <location>
        <begin position="184"/>
        <end position="213"/>
    </location>
</feature>
<keyword evidence="4 8" id="KW-1133">Transmembrane helix</keyword>
<gene>
    <name evidence="9" type="primary">LOC115374867</name>
</gene>
<reference evidence="9" key="1">
    <citation type="submission" date="2019-06" db="EMBL/GenBank/DDBJ databases">
        <authorList>
            <consortium name="Wellcome Sanger Institute Data Sharing"/>
        </authorList>
    </citation>
    <scope>NUCLEOTIDE SEQUENCE [LARGE SCALE GENOMIC DNA]</scope>
</reference>
<dbReference type="Pfam" id="PF00209">
    <property type="entry name" value="SNF"/>
    <property type="match status" value="1"/>
</dbReference>
<name>A0A667Y7Z1_9TELE</name>
<dbReference type="SUPFAM" id="SSF161070">
    <property type="entry name" value="SNF-like"/>
    <property type="match status" value="1"/>
</dbReference>
<sequence>FIANPSLIIKQRHLEVTQTEVILARHMIILVLTKPQLWFYTSHTGNRQQLLKKYHFSSLQYCLNSTASHSSPADLMKPSSKAEVKLMKDDKDQHHPPAESQKRGQWANKREFILAVVGEIVGLGNVWRFPYLCFKNGGGVFLVPYVLFLFTCGIPIFFLEVSLGQVTNQGGITCWRKICPLFQGIGYGGVVIMLYTVMYYIVILAWAFLYLFFSFNAELPWSNCNNTWNTGTHICYVNIMFRLLRFWRTVSYTYVYIYIFRRRILGLSGGIEELGSIRWDLAGCLLLSWIICFFCIWKGVKSSGKVVYFTATFPYVMIVALLIRGLTLPGAADGIQFYLLPNPSRLADPQVWMDAGSQILFSYAVCVGCLQSMGSYNKYNNNCYKDSFALCLLNSLTSFVAGFAVFSVLGFMANELGVSISTVAESGPGLAFIAYPQAVAMMPLPQLWAAFFFIMIIFLGLDSQFVYLEGMITSISDMYPSFFLTGHRRKLLLLAVCVGCFLAGLLMVTEGGLYIFQLFDYYACSGMPLMFFAILEPVCLGWVYGADHYYDKIKDMIGYRPRPYMKYCWKYITPAVCTGVLLFSLIQFTPMKYNNTYQYPWWGYAIGIFFTLSSVLLFPLWFLYSVTRLRVLCTPAEEMLSSSTKRTVDAEARQSFTKDEVCPLNMAEKPTDVISEGYFLESKQEH</sequence>
<evidence type="ECO:0000256" key="7">
    <source>
        <dbReference type="RuleBase" id="RU003732"/>
    </source>
</evidence>
<keyword evidence="5 8" id="KW-0472">Membrane</keyword>
<feature type="binding site" evidence="6">
    <location>
        <position position="362"/>
    </location>
    <ligand>
        <name>Na(+)</name>
        <dbReference type="ChEBI" id="CHEBI:29101"/>
        <label>1</label>
    </ligand>
</feature>
<dbReference type="PANTHER" id="PTHR11616:SF249">
    <property type="entry name" value="SOLUTE CARRIER FAMILY 6 MEMBER 22, TANDEM DUPLICATE 2 ISOFORM X2-RELATED"/>
    <property type="match status" value="1"/>
</dbReference>
<dbReference type="CDD" id="cd11496">
    <property type="entry name" value="SLC6sbd-TauT-like"/>
    <property type="match status" value="1"/>
</dbReference>
<evidence type="ECO:0000256" key="2">
    <source>
        <dbReference type="ARBA" id="ARBA00022448"/>
    </source>
</evidence>